<dbReference type="Gene3D" id="3.30.420.40">
    <property type="match status" value="2"/>
</dbReference>
<dbReference type="EMBL" id="VJVW01000004">
    <property type="protein sequence ID" value="MUP43387.1"/>
    <property type="molecule type" value="Genomic_DNA"/>
</dbReference>
<dbReference type="AlphaFoldDB" id="A0A7K1LRG3"/>
<evidence type="ECO:0000256" key="1">
    <source>
        <dbReference type="ARBA" id="ARBA00006479"/>
    </source>
</evidence>
<reference evidence="2 3" key="1">
    <citation type="submission" date="2019-07" db="EMBL/GenBank/DDBJ databases">
        <title>Gramella aestuarii sp. nov., isolated from a tidal flat, and emended description of Gramella echinicola.</title>
        <authorList>
            <person name="Liu L."/>
        </authorList>
    </citation>
    <scope>NUCLEOTIDE SEQUENCE [LARGE SCALE GENOMIC DNA]</scope>
    <source>
        <strain evidence="2 3">BS12</strain>
    </source>
</reference>
<dbReference type="InterPro" id="IPR000600">
    <property type="entry name" value="ROK"/>
</dbReference>
<keyword evidence="3" id="KW-1185">Reference proteome</keyword>
<proteinExistence type="inferred from homology"/>
<dbReference type="InterPro" id="IPR043129">
    <property type="entry name" value="ATPase_NBD"/>
</dbReference>
<comment type="similarity">
    <text evidence="1">Belongs to the ROK (NagC/XylR) family.</text>
</comment>
<dbReference type="Proteomes" id="UP000460416">
    <property type="component" value="Unassembled WGS sequence"/>
</dbReference>
<dbReference type="OrthoDB" id="9810372at2"/>
<dbReference type="PANTHER" id="PTHR18964:SF149">
    <property type="entry name" value="BIFUNCTIONAL UDP-N-ACETYLGLUCOSAMINE 2-EPIMERASE_N-ACETYLMANNOSAMINE KINASE"/>
    <property type="match status" value="1"/>
</dbReference>
<dbReference type="CDD" id="cd23763">
    <property type="entry name" value="ASKHA_ATPase_ROK"/>
    <property type="match status" value="1"/>
</dbReference>
<organism evidence="2 3">
    <name type="scientific">Christiangramia aestuarii</name>
    <dbReference type="NCBI Taxonomy" id="1028746"/>
    <lineage>
        <taxon>Bacteria</taxon>
        <taxon>Pseudomonadati</taxon>
        <taxon>Bacteroidota</taxon>
        <taxon>Flavobacteriia</taxon>
        <taxon>Flavobacteriales</taxon>
        <taxon>Flavobacteriaceae</taxon>
        <taxon>Christiangramia</taxon>
    </lineage>
</organism>
<evidence type="ECO:0000313" key="2">
    <source>
        <dbReference type="EMBL" id="MUP43387.1"/>
    </source>
</evidence>
<protein>
    <submittedName>
        <fullName evidence="2">ROK family protein</fullName>
    </submittedName>
</protein>
<dbReference type="Pfam" id="PF00480">
    <property type="entry name" value="ROK"/>
    <property type="match status" value="1"/>
</dbReference>
<name>A0A7K1LRG3_9FLAO</name>
<accession>A0A7K1LRG3</accession>
<evidence type="ECO:0000313" key="3">
    <source>
        <dbReference type="Proteomes" id="UP000460416"/>
    </source>
</evidence>
<sequence length="296" mass="32521">MNNKILGVDIGGTKVQVGVVQDSKVVKKIKFPTLSGASKEDIIQNLIQGIESLGTESYDGIGIGVPGLVDEKNGIVYDLLNISSWKEVYLKQHLEDHFNIPVKITNDANVFALGEKIFGQGTQYSNLVGITMGTGFGMGIIANDELYSGSFSSAGEIGSIKYLDKTVEDYCSGKFFKNQFDLRGTEVFERAEKGDAFALEIMEQFGQHLAQAIKTVLFILSPQAILLGGSISQSFKYFEKSLWDSLKDFPFKRVTDQLVIKASNMENIPILGAAALIVSENRDHQEYISKNKSVKP</sequence>
<comment type="caution">
    <text evidence="2">The sequence shown here is derived from an EMBL/GenBank/DDBJ whole genome shotgun (WGS) entry which is preliminary data.</text>
</comment>
<gene>
    <name evidence="2" type="ORF">FLP08_12440</name>
</gene>
<dbReference type="PANTHER" id="PTHR18964">
    <property type="entry name" value="ROK (REPRESSOR, ORF, KINASE) FAMILY"/>
    <property type="match status" value="1"/>
</dbReference>
<dbReference type="RefSeq" id="WP_156277072.1">
    <property type="nucleotide sequence ID" value="NZ_BAABGI010000001.1"/>
</dbReference>
<dbReference type="SUPFAM" id="SSF53067">
    <property type="entry name" value="Actin-like ATPase domain"/>
    <property type="match status" value="1"/>
</dbReference>